<dbReference type="Gene3D" id="1.25.40.10">
    <property type="entry name" value="Tetratricopeptide repeat domain"/>
    <property type="match status" value="2"/>
</dbReference>
<dbReference type="PANTHER" id="PTHR47926">
    <property type="entry name" value="PENTATRICOPEPTIDE REPEAT-CONTAINING PROTEIN"/>
    <property type="match status" value="1"/>
</dbReference>
<dbReference type="GO" id="GO:0003723">
    <property type="term" value="F:RNA binding"/>
    <property type="evidence" value="ECO:0007669"/>
    <property type="project" value="InterPro"/>
</dbReference>
<dbReference type="Proteomes" id="UP000631114">
    <property type="component" value="Unassembled WGS sequence"/>
</dbReference>
<name>A0A835LBI3_9MAGN</name>
<dbReference type="NCBIfam" id="TIGR00756">
    <property type="entry name" value="PPR"/>
    <property type="match status" value="1"/>
</dbReference>
<evidence type="ECO:0000313" key="2">
    <source>
        <dbReference type="EMBL" id="KAF9588310.1"/>
    </source>
</evidence>
<dbReference type="GO" id="GO:0009451">
    <property type="term" value="P:RNA modification"/>
    <property type="evidence" value="ECO:0007669"/>
    <property type="project" value="InterPro"/>
</dbReference>
<dbReference type="EMBL" id="JADFTS010000009">
    <property type="protein sequence ID" value="KAF9588310.1"/>
    <property type="molecule type" value="Genomic_DNA"/>
</dbReference>
<accession>A0A835LBI3</accession>
<dbReference type="InterPro" id="IPR002885">
    <property type="entry name" value="PPR_rpt"/>
</dbReference>
<dbReference type="InterPro" id="IPR011990">
    <property type="entry name" value="TPR-like_helical_dom_sf"/>
</dbReference>
<dbReference type="InterPro" id="IPR046960">
    <property type="entry name" value="PPR_At4g14850-like_plant"/>
</dbReference>
<dbReference type="Pfam" id="PF01535">
    <property type="entry name" value="PPR"/>
    <property type="match status" value="3"/>
</dbReference>
<keyword evidence="3" id="KW-1185">Reference proteome</keyword>
<evidence type="ECO:0000313" key="3">
    <source>
        <dbReference type="Proteomes" id="UP000631114"/>
    </source>
</evidence>
<dbReference type="AlphaFoldDB" id="A0A835LBI3"/>
<comment type="caution">
    <text evidence="2">The sequence shown here is derived from an EMBL/GenBank/DDBJ whole genome shotgun (WGS) entry which is preliminary data.</text>
</comment>
<gene>
    <name evidence="2" type="ORF">IFM89_008727</name>
</gene>
<evidence type="ECO:0008006" key="4">
    <source>
        <dbReference type="Google" id="ProtNLM"/>
    </source>
</evidence>
<protein>
    <recommendedName>
        <fullName evidence="4">Pentatricopeptide repeat-containing protein</fullName>
    </recommendedName>
</protein>
<reference evidence="2 3" key="1">
    <citation type="submission" date="2020-10" db="EMBL/GenBank/DDBJ databases">
        <title>The Coptis chinensis genome and diversification of protoberbering-type alkaloids.</title>
        <authorList>
            <person name="Wang B."/>
            <person name="Shu S."/>
            <person name="Song C."/>
            <person name="Liu Y."/>
        </authorList>
    </citation>
    <scope>NUCLEOTIDE SEQUENCE [LARGE SCALE GENOMIC DNA]</scope>
    <source>
        <strain evidence="2">HL-2020</strain>
        <tissue evidence="2">Leaf</tissue>
    </source>
</reference>
<evidence type="ECO:0000256" key="1">
    <source>
        <dbReference type="ARBA" id="ARBA00022737"/>
    </source>
</evidence>
<sequence>MIFGFSASGFMEDSLFAFREMMVGDDCLKPDSATLVTILPVFPGKGDLEMGRVIHGLAVKLGLNQELMVTNALVNMYAKCGCISDAETIFDENEKSELLSVKELHGYAFRNGFQNDDLVANAFVSAYAKRGSLSYADNVFYKMDIKTVKGERHGFMDGDDCRGLKYFSEMRTNSYIEPKLEHYACMVDMLGRAGHLNHALNLLEEMPEKPEQEFRAHYSILVKLMAMWF</sequence>
<proteinExistence type="predicted"/>
<organism evidence="2 3">
    <name type="scientific">Coptis chinensis</name>
    <dbReference type="NCBI Taxonomy" id="261450"/>
    <lineage>
        <taxon>Eukaryota</taxon>
        <taxon>Viridiplantae</taxon>
        <taxon>Streptophyta</taxon>
        <taxon>Embryophyta</taxon>
        <taxon>Tracheophyta</taxon>
        <taxon>Spermatophyta</taxon>
        <taxon>Magnoliopsida</taxon>
        <taxon>Ranunculales</taxon>
        <taxon>Ranunculaceae</taxon>
        <taxon>Coptidoideae</taxon>
        <taxon>Coptis</taxon>
    </lineage>
</organism>
<keyword evidence="1" id="KW-0677">Repeat</keyword>